<keyword evidence="1" id="KW-0472">Membrane</keyword>
<gene>
    <name evidence="2" type="ORF">C7400_102146</name>
</gene>
<comment type="caution">
    <text evidence="2">The sequence shown here is derived from an EMBL/GenBank/DDBJ whole genome shotgun (WGS) entry which is preliminary data.</text>
</comment>
<dbReference type="EMBL" id="QJJV01000002">
    <property type="protein sequence ID" value="PXX19721.1"/>
    <property type="molecule type" value="Genomic_DNA"/>
</dbReference>
<protein>
    <submittedName>
        <fullName evidence="2">Uncharacterized protein</fullName>
    </submittedName>
</protein>
<name>A0ABX5N0V5_9BURK</name>
<keyword evidence="1" id="KW-1133">Transmembrane helix</keyword>
<evidence type="ECO:0000313" key="2">
    <source>
        <dbReference type="EMBL" id="PXX19721.1"/>
    </source>
</evidence>
<evidence type="ECO:0000256" key="1">
    <source>
        <dbReference type="SAM" id="Phobius"/>
    </source>
</evidence>
<proteinExistence type="predicted"/>
<sequence length="195" mass="21287">MPGITAFPFISLGLLARGLAVRVMAHRRRRGARRKRSRVGRAGAPEIRCAFNDLPNVSARYAQGCSRFLWINPRGGRVTQPSIPFTVNELSAGTACLSLSAKSDGQPMSTRLDTCSVRTQANIDSCRRSVDEFGMLEGNVVQWAADGRRRRDAQEILHRFADGGCTHGRNPRCANACLNTTRIAASCVGKVVVIF</sequence>
<keyword evidence="3" id="KW-1185">Reference proteome</keyword>
<feature type="transmembrane region" description="Helical" evidence="1">
    <location>
        <begin position="6"/>
        <end position="25"/>
    </location>
</feature>
<keyword evidence="1" id="KW-0812">Transmembrane</keyword>
<reference evidence="2 3" key="1">
    <citation type="submission" date="2018-05" db="EMBL/GenBank/DDBJ databases">
        <title>Genomic Encyclopedia of Type Strains, Phase IV (KMG-V): Genome sequencing to study the core and pangenomes of soil and plant-associated prokaryotes.</title>
        <authorList>
            <person name="Whitman W."/>
        </authorList>
    </citation>
    <scope>NUCLEOTIDE SEQUENCE [LARGE SCALE GENOMIC DNA]</scope>
    <source>
        <strain evidence="2 3">SIr-6563</strain>
    </source>
</reference>
<dbReference type="Proteomes" id="UP000247515">
    <property type="component" value="Unassembled WGS sequence"/>
</dbReference>
<accession>A0ABX5N0V5</accession>
<organism evidence="2 3">
    <name type="scientific">Paraburkholderia tropica</name>
    <dbReference type="NCBI Taxonomy" id="92647"/>
    <lineage>
        <taxon>Bacteria</taxon>
        <taxon>Pseudomonadati</taxon>
        <taxon>Pseudomonadota</taxon>
        <taxon>Betaproteobacteria</taxon>
        <taxon>Burkholderiales</taxon>
        <taxon>Burkholderiaceae</taxon>
        <taxon>Paraburkholderia</taxon>
    </lineage>
</organism>
<evidence type="ECO:0000313" key="3">
    <source>
        <dbReference type="Proteomes" id="UP000247515"/>
    </source>
</evidence>